<reference evidence="2 3" key="1">
    <citation type="submission" date="2023-05" db="EMBL/GenBank/DDBJ databases">
        <title>Comparative genomics reveals the evidence of polycyclic aromatic hydrocarbons degradation in moderately halophilic genus Pontibacillus.</title>
        <authorList>
            <person name="Yang H."/>
            <person name="Qian Z."/>
        </authorList>
    </citation>
    <scope>NUCLEOTIDE SEQUENCE [LARGE SCALE GENOMIC DNA]</scope>
    <source>
        <strain evidence="3">HN14</strain>
    </source>
</reference>
<dbReference type="Pfam" id="PF10027">
    <property type="entry name" value="DUF2269"/>
    <property type="match status" value="1"/>
</dbReference>
<gene>
    <name evidence="2" type="ORF">QNI29_18680</name>
</gene>
<feature type="transmembrane region" description="Helical" evidence="1">
    <location>
        <begin position="6"/>
        <end position="30"/>
    </location>
</feature>
<dbReference type="EMBL" id="CP126446">
    <property type="protein sequence ID" value="WIF97727.1"/>
    <property type="molecule type" value="Genomic_DNA"/>
</dbReference>
<feature type="transmembrane region" description="Helical" evidence="1">
    <location>
        <begin position="77"/>
        <end position="97"/>
    </location>
</feature>
<dbReference type="Proteomes" id="UP001236652">
    <property type="component" value="Chromosome"/>
</dbReference>
<sequence length="150" mass="16124">MTFYGIILVIHIIAAVCGLGATFALPALMGSPKTVAQAKFAHNVAEKVEKFAKIGSITLLLTGLALGALNTYLFTEIWFLASLVIYVLVQPIVAGIVPKKTARQVEILESSTDKELPEEYNNIGKALVPINMIAQVSAVVLIVLMTLKPF</sequence>
<name>A0ABY8UVM0_9BACI</name>
<dbReference type="InterPro" id="IPR018729">
    <property type="entry name" value="DUF2269_transmembrane"/>
</dbReference>
<dbReference type="RefSeq" id="WP_231417889.1">
    <property type="nucleotide sequence ID" value="NZ_CP126446.1"/>
</dbReference>
<accession>A0ABY8UVM0</accession>
<organism evidence="2 3">
    <name type="scientific">Pontibacillus chungwhensis</name>
    <dbReference type="NCBI Taxonomy" id="265426"/>
    <lineage>
        <taxon>Bacteria</taxon>
        <taxon>Bacillati</taxon>
        <taxon>Bacillota</taxon>
        <taxon>Bacilli</taxon>
        <taxon>Bacillales</taxon>
        <taxon>Bacillaceae</taxon>
        <taxon>Pontibacillus</taxon>
    </lineage>
</organism>
<keyword evidence="1" id="KW-0472">Membrane</keyword>
<proteinExistence type="predicted"/>
<keyword evidence="1" id="KW-0812">Transmembrane</keyword>
<evidence type="ECO:0000313" key="2">
    <source>
        <dbReference type="EMBL" id="WIF97727.1"/>
    </source>
</evidence>
<keyword evidence="3" id="KW-1185">Reference proteome</keyword>
<keyword evidence="1" id="KW-1133">Transmembrane helix</keyword>
<evidence type="ECO:0000256" key="1">
    <source>
        <dbReference type="SAM" id="Phobius"/>
    </source>
</evidence>
<evidence type="ECO:0000313" key="3">
    <source>
        <dbReference type="Proteomes" id="UP001236652"/>
    </source>
</evidence>
<protein>
    <submittedName>
        <fullName evidence="2">DUF2269 family protein</fullName>
    </submittedName>
</protein>
<feature type="transmembrane region" description="Helical" evidence="1">
    <location>
        <begin position="126"/>
        <end position="147"/>
    </location>
</feature>